<dbReference type="EMBL" id="LNQE01001831">
    <property type="protein sequence ID" value="KUG05071.1"/>
    <property type="molecule type" value="Genomic_DNA"/>
</dbReference>
<accession>A0A0W8E8W4</accession>
<comment type="caution">
    <text evidence="1">The sequence shown here is derived from an EMBL/GenBank/DDBJ whole genome shotgun (WGS) entry which is preliminary data.</text>
</comment>
<sequence length="50" mass="5397">MSGALSDVIIGSLWKIGVNRFTLIRKVNLSPGIGRVFLWVSTNIGKTLPA</sequence>
<gene>
    <name evidence="1" type="ORF">ASZ90_017560</name>
</gene>
<protein>
    <submittedName>
        <fullName evidence="1">Uncharacterized protein</fullName>
    </submittedName>
</protein>
<dbReference type="AlphaFoldDB" id="A0A0W8E8W4"/>
<name>A0A0W8E8W4_9ZZZZ</name>
<evidence type="ECO:0000313" key="1">
    <source>
        <dbReference type="EMBL" id="KUG05071.1"/>
    </source>
</evidence>
<organism evidence="1">
    <name type="scientific">hydrocarbon metagenome</name>
    <dbReference type="NCBI Taxonomy" id="938273"/>
    <lineage>
        <taxon>unclassified sequences</taxon>
        <taxon>metagenomes</taxon>
        <taxon>ecological metagenomes</taxon>
    </lineage>
</organism>
<proteinExistence type="predicted"/>
<reference evidence="1" key="1">
    <citation type="journal article" date="2015" name="Proc. Natl. Acad. Sci. U.S.A.">
        <title>Networks of energetic and metabolic interactions define dynamics in microbial communities.</title>
        <authorList>
            <person name="Embree M."/>
            <person name="Liu J.K."/>
            <person name="Al-Bassam M.M."/>
            <person name="Zengler K."/>
        </authorList>
    </citation>
    <scope>NUCLEOTIDE SEQUENCE</scope>
</reference>